<dbReference type="RefSeq" id="WP_068459883.1">
    <property type="nucleotide sequence ID" value="NZ_LMTR01000028.1"/>
</dbReference>
<dbReference type="EMBL" id="LMTR01000028">
    <property type="protein sequence ID" value="KWT70739.1"/>
    <property type="molecule type" value="Genomic_DNA"/>
</dbReference>
<sequence length="96" mass="11020">MLTISDAANEWKSASLCLGRAQDRIWLKPGAVQYLWVVRKLKDRWLVCLWSGDLVWLRLSGIEAAPDLDCGVPVIKWIGNGCLAQYYRFERPEVLQ</sequence>
<dbReference type="Proteomes" id="UP000059074">
    <property type="component" value="Unassembled WGS sequence"/>
</dbReference>
<comment type="caution">
    <text evidence="1">The sequence shown here is derived from an EMBL/GenBank/DDBJ whole genome shotgun (WGS) entry which is preliminary data.</text>
</comment>
<dbReference type="AlphaFoldDB" id="A0A125NVS6"/>
<keyword evidence="2" id="KW-1185">Reference proteome</keyword>
<evidence type="ECO:0000313" key="2">
    <source>
        <dbReference type="Proteomes" id="UP000059074"/>
    </source>
</evidence>
<evidence type="ECO:0000313" key="1">
    <source>
        <dbReference type="EMBL" id="KWT70739.1"/>
    </source>
</evidence>
<reference evidence="1 2" key="1">
    <citation type="submission" date="2015-10" db="EMBL/GenBank/DDBJ databases">
        <title>Transcriptomic analysis of a linuron degrading triple-species bacterial consortium.</title>
        <authorList>
            <person name="Albers P."/>
        </authorList>
    </citation>
    <scope>NUCLEOTIDE SEQUENCE [LARGE SCALE GENOMIC DNA]</scope>
    <source>
        <strain evidence="1 2">WDL6</strain>
    </source>
</reference>
<dbReference type="PATRIC" id="fig|121290.4.peg.3491"/>
<name>A0A125NVS6_HYPSL</name>
<proteinExistence type="predicted"/>
<gene>
    <name evidence="1" type="ORF">APY04_0800</name>
</gene>
<protein>
    <submittedName>
        <fullName evidence="1">Uncharacterized protein</fullName>
    </submittedName>
</protein>
<organism evidence="1 2">
    <name type="scientific">Hyphomicrobium sulfonivorans</name>
    <dbReference type="NCBI Taxonomy" id="121290"/>
    <lineage>
        <taxon>Bacteria</taxon>
        <taxon>Pseudomonadati</taxon>
        <taxon>Pseudomonadota</taxon>
        <taxon>Alphaproteobacteria</taxon>
        <taxon>Hyphomicrobiales</taxon>
        <taxon>Hyphomicrobiaceae</taxon>
        <taxon>Hyphomicrobium</taxon>
    </lineage>
</organism>
<dbReference type="STRING" id="121290.APY04_0800"/>
<accession>A0A125NVS6</accession>